<dbReference type="Proteomes" id="UP001459277">
    <property type="component" value="Unassembled WGS sequence"/>
</dbReference>
<sequence>MECEELYDAQNNPELLEQELPLEDFGDCELKSKPYVGMQFDSLMVWKLFTKNLQKIECFGIHVHTSKRPPRSDNITSRIY</sequence>
<dbReference type="AlphaFoldDB" id="A0AAW2C645"/>
<keyword evidence="2" id="KW-1185">Reference proteome</keyword>
<protein>
    <submittedName>
        <fullName evidence="1">Uncharacterized protein</fullName>
    </submittedName>
</protein>
<name>A0AAW2C645_9ROSI</name>
<evidence type="ECO:0000313" key="1">
    <source>
        <dbReference type="EMBL" id="KAK9993691.1"/>
    </source>
</evidence>
<evidence type="ECO:0000313" key="2">
    <source>
        <dbReference type="Proteomes" id="UP001459277"/>
    </source>
</evidence>
<dbReference type="EMBL" id="JAZDWU010000008">
    <property type="protein sequence ID" value="KAK9993691.1"/>
    <property type="molecule type" value="Genomic_DNA"/>
</dbReference>
<accession>A0AAW2C645</accession>
<reference evidence="1 2" key="1">
    <citation type="submission" date="2024-01" db="EMBL/GenBank/DDBJ databases">
        <title>A telomere-to-telomere, gap-free genome of sweet tea (Lithocarpus litseifolius).</title>
        <authorList>
            <person name="Zhou J."/>
        </authorList>
    </citation>
    <scope>NUCLEOTIDE SEQUENCE [LARGE SCALE GENOMIC DNA]</scope>
    <source>
        <strain evidence="1">Zhou-2022a</strain>
        <tissue evidence="1">Leaf</tissue>
    </source>
</reference>
<gene>
    <name evidence="1" type="ORF">SO802_023394</name>
</gene>
<comment type="caution">
    <text evidence="1">The sequence shown here is derived from an EMBL/GenBank/DDBJ whole genome shotgun (WGS) entry which is preliminary data.</text>
</comment>
<organism evidence="1 2">
    <name type="scientific">Lithocarpus litseifolius</name>
    <dbReference type="NCBI Taxonomy" id="425828"/>
    <lineage>
        <taxon>Eukaryota</taxon>
        <taxon>Viridiplantae</taxon>
        <taxon>Streptophyta</taxon>
        <taxon>Embryophyta</taxon>
        <taxon>Tracheophyta</taxon>
        <taxon>Spermatophyta</taxon>
        <taxon>Magnoliopsida</taxon>
        <taxon>eudicotyledons</taxon>
        <taxon>Gunneridae</taxon>
        <taxon>Pentapetalae</taxon>
        <taxon>rosids</taxon>
        <taxon>fabids</taxon>
        <taxon>Fagales</taxon>
        <taxon>Fagaceae</taxon>
        <taxon>Lithocarpus</taxon>
    </lineage>
</organism>
<feature type="non-terminal residue" evidence="1">
    <location>
        <position position="80"/>
    </location>
</feature>
<proteinExistence type="predicted"/>